<reference evidence="1 2" key="1">
    <citation type="submission" date="2024-09" db="EMBL/GenBank/DDBJ databases">
        <authorList>
            <person name="Sun Q."/>
            <person name="Mori K."/>
        </authorList>
    </citation>
    <scope>NUCLEOTIDE SEQUENCE [LARGE SCALE GENOMIC DNA]</scope>
    <source>
        <strain evidence="1 2">JCM 13519</strain>
    </source>
</reference>
<organism evidence="1 2">
    <name type="scientific">Arthrobacter methylotrophus</name>
    <dbReference type="NCBI Taxonomy" id="121291"/>
    <lineage>
        <taxon>Bacteria</taxon>
        <taxon>Bacillati</taxon>
        <taxon>Actinomycetota</taxon>
        <taxon>Actinomycetes</taxon>
        <taxon>Micrococcales</taxon>
        <taxon>Micrococcaceae</taxon>
        <taxon>Arthrobacter</taxon>
    </lineage>
</organism>
<evidence type="ECO:0008006" key="3">
    <source>
        <dbReference type="Google" id="ProtNLM"/>
    </source>
</evidence>
<accession>A0ABV5URJ9</accession>
<dbReference type="RefSeq" id="WP_345044515.1">
    <property type="nucleotide sequence ID" value="NZ_BAABED010000001.1"/>
</dbReference>
<gene>
    <name evidence="1" type="ORF">ACFFPI_09415</name>
</gene>
<comment type="caution">
    <text evidence="1">The sequence shown here is derived from an EMBL/GenBank/DDBJ whole genome shotgun (WGS) entry which is preliminary data.</text>
</comment>
<proteinExistence type="predicted"/>
<name>A0ABV5URJ9_9MICC</name>
<dbReference type="Proteomes" id="UP001589536">
    <property type="component" value="Unassembled WGS sequence"/>
</dbReference>
<keyword evidence="2" id="KW-1185">Reference proteome</keyword>
<evidence type="ECO:0000313" key="2">
    <source>
        <dbReference type="Proteomes" id="UP001589536"/>
    </source>
</evidence>
<evidence type="ECO:0000313" key="1">
    <source>
        <dbReference type="EMBL" id="MFB9714340.1"/>
    </source>
</evidence>
<dbReference type="EMBL" id="JBHMBH010000019">
    <property type="protein sequence ID" value="MFB9714340.1"/>
    <property type="molecule type" value="Genomic_DNA"/>
</dbReference>
<protein>
    <recommendedName>
        <fullName evidence="3">Mycofactocin biosynthesis chaperone MftB</fullName>
    </recommendedName>
</protein>
<sequence length="93" mass="10360">MTPRSEHRYFLSSHGVVFEAFWPRPARSGLDWVRAGLYNLFFDGPTPGSPEHAVDPDALSAAIGHVEEQDVEAATRAFIKLGYVVNVHEHSLQ</sequence>